<dbReference type="AlphaFoldDB" id="A0A382C164"/>
<dbReference type="Pfam" id="PF04264">
    <property type="entry name" value="YceI"/>
    <property type="match status" value="1"/>
</dbReference>
<gene>
    <name evidence="2" type="ORF">METZ01_LOCUS172335</name>
</gene>
<evidence type="ECO:0000259" key="1">
    <source>
        <dbReference type="SMART" id="SM00867"/>
    </source>
</evidence>
<feature type="domain" description="Lipid/polyisoprenoid-binding YceI-like" evidence="1">
    <location>
        <begin position="17"/>
        <end position="173"/>
    </location>
</feature>
<feature type="non-terminal residue" evidence="2">
    <location>
        <position position="173"/>
    </location>
</feature>
<protein>
    <recommendedName>
        <fullName evidence="1">Lipid/polyisoprenoid-binding YceI-like domain-containing protein</fullName>
    </recommendedName>
</protein>
<name>A0A382C164_9ZZZZ</name>
<dbReference type="PANTHER" id="PTHR34406:SF1">
    <property type="entry name" value="PROTEIN YCEI"/>
    <property type="match status" value="1"/>
</dbReference>
<sequence>MILLCFVVLATRVDGAEWHLDRKADSDVTFTSEVVSFSFAGSNDKVDGYLYWEGPALFEGKPQLLFQVEVIALDTGIGKRDSDLRDVLATDKHPLATYKASIIGHEAIRDSSGVETGSHHVRTRGTMNLRGVERTIDVDGVLAFGDSTATITSEFDIRLEQYGIEAPSLASFV</sequence>
<dbReference type="InterPro" id="IPR007372">
    <property type="entry name" value="Lipid/polyisoprenoid-bd_YceI"/>
</dbReference>
<dbReference type="SUPFAM" id="SSF101874">
    <property type="entry name" value="YceI-like"/>
    <property type="match status" value="1"/>
</dbReference>
<dbReference type="SMART" id="SM00867">
    <property type="entry name" value="YceI"/>
    <property type="match status" value="1"/>
</dbReference>
<accession>A0A382C164</accession>
<dbReference type="EMBL" id="UINC01032205">
    <property type="protein sequence ID" value="SVB19481.1"/>
    <property type="molecule type" value="Genomic_DNA"/>
</dbReference>
<dbReference type="PANTHER" id="PTHR34406">
    <property type="entry name" value="PROTEIN YCEI"/>
    <property type="match status" value="1"/>
</dbReference>
<proteinExistence type="predicted"/>
<dbReference type="Gene3D" id="2.40.128.110">
    <property type="entry name" value="Lipid/polyisoprenoid-binding, YceI-like"/>
    <property type="match status" value="1"/>
</dbReference>
<evidence type="ECO:0000313" key="2">
    <source>
        <dbReference type="EMBL" id="SVB19481.1"/>
    </source>
</evidence>
<organism evidence="2">
    <name type="scientific">marine metagenome</name>
    <dbReference type="NCBI Taxonomy" id="408172"/>
    <lineage>
        <taxon>unclassified sequences</taxon>
        <taxon>metagenomes</taxon>
        <taxon>ecological metagenomes</taxon>
    </lineage>
</organism>
<reference evidence="2" key="1">
    <citation type="submission" date="2018-05" db="EMBL/GenBank/DDBJ databases">
        <authorList>
            <person name="Lanie J.A."/>
            <person name="Ng W.-L."/>
            <person name="Kazmierczak K.M."/>
            <person name="Andrzejewski T.M."/>
            <person name="Davidsen T.M."/>
            <person name="Wayne K.J."/>
            <person name="Tettelin H."/>
            <person name="Glass J.I."/>
            <person name="Rusch D."/>
            <person name="Podicherti R."/>
            <person name="Tsui H.-C.T."/>
            <person name="Winkler M.E."/>
        </authorList>
    </citation>
    <scope>NUCLEOTIDE SEQUENCE</scope>
</reference>
<dbReference type="InterPro" id="IPR036761">
    <property type="entry name" value="TTHA0802/YceI-like_sf"/>
</dbReference>